<proteinExistence type="predicted"/>
<keyword evidence="4 8" id="KW-0863">Zinc-finger</keyword>
<keyword evidence="3" id="KW-0479">Metal-binding</keyword>
<dbReference type="GO" id="GO:0016020">
    <property type="term" value="C:membrane"/>
    <property type="evidence" value="ECO:0007669"/>
    <property type="project" value="UniProtKB-SubCell"/>
</dbReference>
<evidence type="ECO:0000256" key="3">
    <source>
        <dbReference type="ARBA" id="ARBA00022723"/>
    </source>
</evidence>
<dbReference type="EMBL" id="KK914782">
    <property type="protein sequence ID" value="KDP28901.1"/>
    <property type="molecule type" value="Genomic_DNA"/>
</dbReference>
<evidence type="ECO:0000256" key="5">
    <source>
        <dbReference type="ARBA" id="ARBA00022833"/>
    </source>
</evidence>
<dbReference type="PROSITE" id="PS50089">
    <property type="entry name" value="ZF_RING_2"/>
    <property type="match status" value="1"/>
</dbReference>
<dbReference type="Pfam" id="PF13639">
    <property type="entry name" value="zf-RING_2"/>
    <property type="match status" value="1"/>
</dbReference>
<dbReference type="Gene3D" id="3.30.40.10">
    <property type="entry name" value="Zinc/RING finger domain, C3HC4 (zinc finger)"/>
    <property type="match status" value="1"/>
</dbReference>
<accession>A0A067JY53</accession>
<evidence type="ECO:0000313" key="12">
    <source>
        <dbReference type="Proteomes" id="UP000027138"/>
    </source>
</evidence>
<dbReference type="InterPro" id="IPR013083">
    <property type="entry name" value="Znf_RING/FYVE/PHD"/>
</dbReference>
<gene>
    <name evidence="11" type="ORF">JCGZ_14672</name>
</gene>
<feature type="region of interest" description="Disordered" evidence="9">
    <location>
        <begin position="50"/>
        <end position="91"/>
    </location>
</feature>
<dbReference type="PANTHER" id="PTHR47168">
    <property type="entry name" value="RING ZINC FINGER DOMAIN SUPERFAMILY PROTEIN-RELATED"/>
    <property type="match status" value="1"/>
</dbReference>
<evidence type="ECO:0000259" key="10">
    <source>
        <dbReference type="PROSITE" id="PS50089"/>
    </source>
</evidence>
<evidence type="ECO:0000256" key="6">
    <source>
        <dbReference type="ARBA" id="ARBA00022989"/>
    </source>
</evidence>
<dbReference type="STRING" id="180498.A0A067JY53"/>
<feature type="domain" description="RING-type" evidence="10">
    <location>
        <begin position="411"/>
        <end position="453"/>
    </location>
</feature>
<organism evidence="11 12">
    <name type="scientific">Jatropha curcas</name>
    <name type="common">Barbados nut</name>
    <dbReference type="NCBI Taxonomy" id="180498"/>
    <lineage>
        <taxon>Eukaryota</taxon>
        <taxon>Viridiplantae</taxon>
        <taxon>Streptophyta</taxon>
        <taxon>Embryophyta</taxon>
        <taxon>Tracheophyta</taxon>
        <taxon>Spermatophyta</taxon>
        <taxon>Magnoliopsida</taxon>
        <taxon>eudicotyledons</taxon>
        <taxon>Gunneridae</taxon>
        <taxon>Pentapetalae</taxon>
        <taxon>rosids</taxon>
        <taxon>fabids</taxon>
        <taxon>Malpighiales</taxon>
        <taxon>Euphorbiaceae</taxon>
        <taxon>Crotonoideae</taxon>
        <taxon>Jatropheae</taxon>
        <taxon>Jatropha</taxon>
    </lineage>
</organism>
<evidence type="ECO:0000256" key="2">
    <source>
        <dbReference type="ARBA" id="ARBA00022692"/>
    </source>
</evidence>
<reference evidence="11 12" key="1">
    <citation type="journal article" date="2014" name="PLoS ONE">
        <title>Global Analysis of Gene Expression Profiles in Physic Nut (Jatropha curcas L.) Seedlings Exposed to Salt Stress.</title>
        <authorList>
            <person name="Zhang L."/>
            <person name="Zhang C."/>
            <person name="Wu P."/>
            <person name="Chen Y."/>
            <person name="Li M."/>
            <person name="Jiang H."/>
            <person name="Wu G."/>
        </authorList>
    </citation>
    <scope>NUCLEOTIDE SEQUENCE [LARGE SCALE GENOMIC DNA]</scope>
    <source>
        <strain evidence="12">cv. GZQX0401</strain>
        <tissue evidence="11">Young leaves</tissue>
    </source>
</reference>
<keyword evidence="12" id="KW-1185">Reference proteome</keyword>
<name>A0A067JY53_JATCU</name>
<dbReference type="GO" id="GO:0008270">
    <property type="term" value="F:zinc ion binding"/>
    <property type="evidence" value="ECO:0007669"/>
    <property type="project" value="UniProtKB-KW"/>
</dbReference>
<dbReference type="Proteomes" id="UP000027138">
    <property type="component" value="Unassembled WGS sequence"/>
</dbReference>
<evidence type="ECO:0000256" key="8">
    <source>
        <dbReference type="PROSITE-ProRule" id="PRU00175"/>
    </source>
</evidence>
<feature type="compositionally biased region" description="Polar residues" evidence="9">
    <location>
        <begin position="53"/>
        <end position="63"/>
    </location>
</feature>
<dbReference type="FunFam" id="3.30.40.10:FF:000388">
    <property type="entry name" value="Putative RING zinc finger domain superfamily protein"/>
    <property type="match status" value="1"/>
</dbReference>
<protein>
    <recommendedName>
        <fullName evidence="10">RING-type domain-containing protein</fullName>
    </recommendedName>
</protein>
<evidence type="ECO:0000256" key="4">
    <source>
        <dbReference type="ARBA" id="ARBA00022771"/>
    </source>
</evidence>
<dbReference type="SMART" id="SM00184">
    <property type="entry name" value="RING"/>
    <property type="match status" value="1"/>
</dbReference>
<dbReference type="InterPro" id="IPR051653">
    <property type="entry name" value="E3_ligase_sorting_rcpt"/>
</dbReference>
<evidence type="ECO:0000313" key="11">
    <source>
        <dbReference type="EMBL" id="KDP28901.1"/>
    </source>
</evidence>
<dbReference type="OrthoDB" id="8062037at2759"/>
<keyword evidence="7" id="KW-0472">Membrane</keyword>
<dbReference type="SUPFAM" id="SSF57850">
    <property type="entry name" value="RING/U-box"/>
    <property type="match status" value="1"/>
</dbReference>
<keyword evidence="2" id="KW-0812">Transmembrane</keyword>
<evidence type="ECO:0000256" key="7">
    <source>
        <dbReference type="ARBA" id="ARBA00023136"/>
    </source>
</evidence>
<evidence type="ECO:0000256" key="1">
    <source>
        <dbReference type="ARBA" id="ARBA00004167"/>
    </source>
</evidence>
<feature type="compositionally biased region" description="Low complexity" evidence="9">
    <location>
        <begin position="69"/>
        <end position="91"/>
    </location>
</feature>
<comment type="subcellular location">
    <subcellularLocation>
        <location evidence="1">Membrane</location>
        <topology evidence="1">Single-pass membrane protein</topology>
    </subcellularLocation>
</comment>
<sequence>MGSSNSRLGLKHRFFSSLFCGAASSYTPIEVGDRPDDSSTISLQNMAPHHDVSISSKQQSTFGSKADFTSSTAENEASSRSSTATAEYTSSSCTNHSGNLELCSQQLNVNNSLIEPQVANTSLKFQPPTGSHSTDALHTSLVGQDTASLHSDEQTVADVSIDGFTPDSGSDVSGSLETSQQLPRFHLSVGDQVPMGMGMILVDVVSIHSNILSSGIAEISNRETRRNSRRMFGDFFSRNSFRRNSNSPSIVFTTSHADDLGSHDRWLLDYSGDLHYDGIGRESRYSGTRSDHRSERLWQSRYEMLERFRDFYDEQGWQGSLCATGRHPRGTCSCESSSIAEESSRRASISQIIMLADALFEVLEEVHRHRMSFSLSMLNLPAPEAVVNSFLLKDYKKSCGTESGTHDVQQCNICLVDYEEGDKIRALPCSHEYHMSCVDKWLKEVHGVCPLCRDDVCKGVAEGSASNPEIPSL</sequence>
<dbReference type="InterPro" id="IPR001841">
    <property type="entry name" value="Znf_RING"/>
</dbReference>
<dbReference type="AlphaFoldDB" id="A0A067JY53"/>
<evidence type="ECO:0000256" key="9">
    <source>
        <dbReference type="SAM" id="MobiDB-lite"/>
    </source>
</evidence>
<keyword evidence="5" id="KW-0862">Zinc</keyword>
<dbReference type="PANTHER" id="PTHR47168:SF3">
    <property type="entry name" value="RING-TYPE DOMAIN-CONTAINING PROTEIN"/>
    <property type="match status" value="1"/>
</dbReference>
<keyword evidence="6" id="KW-1133">Transmembrane helix</keyword>